<feature type="domain" description="Sulfatase N-terminal" evidence="8">
    <location>
        <begin position="423"/>
        <end position="692"/>
    </location>
</feature>
<keyword evidence="6 7" id="KW-0472">Membrane</keyword>
<evidence type="ECO:0000256" key="7">
    <source>
        <dbReference type="SAM" id="Phobius"/>
    </source>
</evidence>
<name>A0A8J7H1V6_9FIRM</name>
<comment type="caution">
    <text evidence="9">The sequence shown here is derived from an EMBL/GenBank/DDBJ whole genome shotgun (WGS) entry which is preliminary data.</text>
</comment>
<dbReference type="Proteomes" id="UP000623269">
    <property type="component" value="Unassembled WGS sequence"/>
</dbReference>
<evidence type="ECO:0000256" key="6">
    <source>
        <dbReference type="ARBA" id="ARBA00023136"/>
    </source>
</evidence>
<dbReference type="PANTHER" id="PTHR47371">
    <property type="entry name" value="LIPOTEICHOIC ACID SYNTHASE"/>
    <property type="match status" value="1"/>
</dbReference>
<accession>A0A8J7H1V6</accession>
<feature type="transmembrane region" description="Helical" evidence="7">
    <location>
        <begin position="152"/>
        <end position="172"/>
    </location>
</feature>
<comment type="pathway">
    <text evidence="2">Cell wall biogenesis; lipoteichoic acid biosynthesis.</text>
</comment>
<gene>
    <name evidence="9" type="ORF">I5677_06470</name>
</gene>
<feature type="transmembrane region" description="Helical" evidence="7">
    <location>
        <begin position="98"/>
        <end position="118"/>
    </location>
</feature>
<protein>
    <submittedName>
        <fullName evidence="9">LTA synthase family protein</fullName>
    </submittedName>
</protein>
<keyword evidence="4 7" id="KW-0812">Transmembrane</keyword>
<evidence type="ECO:0000256" key="5">
    <source>
        <dbReference type="ARBA" id="ARBA00022989"/>
    </source>
</evidence>
<evidence type="ECO:0000313" key="10">
    <source>
        <dbReference type="Proteomes" id="UP000623269"/>
    </source>
</evidence>
<evidence type="ECO:0000256" key="4">
    <source>
        <dbReference type="ARBA" id="ARBA00022692"/>
    </source>
</evidence>
<dbReference type="PANTHER" id="PTHR47371:SF3">
    <property type="entry name" value="PHOSPHOGLYCEROL TRANSFERASE I"/>
    <property type="match status" value="1"/>
</dbReference>
<reference evidence="9" key="1">
    <citation type="submission" date="2020-12" db="EMBL/GenBank/DDBJ databases">
        <title>M. sibirica DSM 26468T genome.</title>
        <authorList>
            <person name="Thieme N."/>
            <person name="Rettenmaier R."/>
            <person name="Zverlov V."/>
            <person name="Liebl W."/>
        </authorList>
    </citation>
    <scope>NUCLEOTIDE SEQUENCE</scope>
    <source>
        <strain evidence="9">DSM 26468</strain>
    </source>
</reference>
<dbReference type="CDD" id="cd16015">
    <property type="entry name" value="LTA_synthase"/>
    <property type="match status" value="1"/>
</dbReference>
<dbReference type="SUPFAM" id="SSF53649">
    <property type="entry name" value="Alkaline phosphatase-like"/>
    <property type="match status" value="1"/>
</dbReference>
<feature type="transmembrane region" description="Helical" evidence="7">
    <location>
        <begin position="239"/>
        <end position="261"/>
    </location>
</feature>
<evidence type="ECO:0000313" key="9">
    <source>
        <dbReference type="EMBL" id="MBH1940528.1"/>
    </source>
</evidence>
<dbReference type="Gene3D" id="3.30.1120.170">
    <property type="match status" value="1"/>
</dbReference>
<evidence type="ECO:0000259" key="8">
    <source>
        <dbReference type="Pfam" id="PF00884"/>
    </source>
</evidence>
<evidence type="ECO:0000256" key="1">
    <source>
        <dbReference type="ARBA" id="ARBA00004651"/>
    </source>
</evidence>
<evidence type="ECO:0000256" key="3">
    <source>
        <dbReference type="ARBA" id="ARBA00022475"/>
    </source>
</evidence>
<dbReference type="Gene3D" id="3.40.720.10">
    <property type="entry name" value="Alkaline Phosphatase, subunit A"/>
    <property type="match status" value="1"/>
</dbReference>
<keyword evidence="10" id="KW-1185">Reference proteome</keyword>
<organism evidence="9 10">
    <name type="scientific">Mobilitalea sibirica</name>
    <dbReference type="NCBI Taxonomy" id="1462919"/>
    <lineage>
        <taxon>Bacteria</taxon>
        <taxon>Bacillati</taxon>
        <taxon>Bacillota</taxon>
        <taxon>Clostridia</taxon>
        <taxon>Lachnospirales</taxon>
        <taxon>Lachnospiraceae</taxon>
        <taxon>Mobilitalea</taxon>
    </lineage>
</organism>
<dbReference type="InterPro" id="IPR017850">
    <property type="entry name" value="Alkaline_phosphatase_core_sf"/>
</dbReference>
<dbReference type="AlphaFoldDB" id="A0A8J7H1V6"/>
<dbReference type="InterPro" id="IPR050448">
    <property type="entry name" value="OpgB/LTA_synthase_biosynth"/>
</dbReference>
<dbReference type="InterPro" id="IPR000917">
    <property type="entry name" value="Sulfatase_N"/>
</dbReference>
<sequence length="782" mass="88984">MIKKPFKKNRSAIIADPELSNKKKEIAVSTINKNAVNNKEIEKDVDNKLNEGSDETIAGTSDNLSEEASGARNKIKQVLKRGISFFRIKLKNNFSTPLIFFVGLIIYLELVLHLHFYRGIDSKIIYPFLYAVPIGILFTFLTGIFKRIVNIILMWFLTVITCLIFAVQLIYYSVFKVFFSFQTIGMADDAISEFGGDITTAIRDNIIVFLLILLPLLVLAIFIHRFFHCEKRNIKKQAILLTGMLGAHLVALLALFLFGVGDYTPYDLYHKSKVPDLCGKQLGVVTLTRFDLTKLIFGEDELVLADTSAITWDMLEQEPTVVPTTVPKKISEPKKEVTPVPEQKEPGVTVILTPTPPPTPTPIDTSPNIMNIDFVALAKDEKDETIKTLHQYFSSVTPTNKNEYTGMFKGYNLIMITAEGFSPYAVHQEKTPTLYKLTKEGFIFNNFYTALWQTSTSDGEFVAMTGLIPVGTRSMYHSRNNLMPFALGHQFNRLGIESKAYHNHTYTYYQRNETHPNLGYIFKAKGNGLVLESDVWPGSDLEMINHTVDEYTDEEQFHVYYLTVSGHMNYTFVGNSMSSKNKDFVKDLPYSSDVRAYIACQVELDKALEELIRRLTEAGVADKTVIALSADHYPYGWEKDKLDEIAGHEVDPNFEVYRNHFILWTPGMEESIVVEKPASSLDILPTLSNLFGFEYDSRLLMGRDIFSEAEPLVILNNRSFITDKVMFNSQTGEVIQLTQEELPEDYIKNLNKIIKNKFTVSQMIIKKDYYRSVFPELSLSME</sequence>
<dbReference type="GO" id="GO:0005886">
    <property type="term" value="C:plasma membrane"/>
    <property type="evidence" value="ECO:0007669"/>
    <property type="project" value="UniProtKB-SubCell"/>
</dbReference>
<comment type="subcellular location">
    <subcellularLocation>
        <location evidence="1">Cell membrane</location>
        <topology evidence="1">Multi-pass membrane protein</topology>
    </subcellularLocation>
</comment>
<feature type="transmembrane region" description="Helical" evidence="7">
    <location>
        <begin position="124"/>
        <end position="145"/>
    </location>
</feature>
<dbReference type="RefSeq" id="WP_197660753.1">
    <property type="nucleotide sequence ID" value="NZ_JAEAGR010000005.1"/>
</dbReference>
<evidence type="ECO:0000256" key="2">
    <source>
        <dbReference type="ARBA" id="ARBA00004936"/>
    </source>
</evidence>
<keyword evidence="5 7" id="KW-1133">Transmembrane helix</keyword>
<dbReference type="Pfam" id="PF00884">
    <property type="entry name" value="Sulfatase"/>
    <property type="match status" value="1"/>
</dbReference>
<dbReference type="EMBL" id="JAEAGR010000005">
    <property type="protein sequence ID" value="MBH1940528.1"/>
    <property type="molecule type" value="Genomic_DNA"/>
</dbReference>
<feature type="transmembrane region" description="Helical" evidence="7">
    <location>
        <begin position="206"/>
        <end position="227"/>
    </location>
</feature>
<keyword evidence="3" id="KW-1003">Cell membrane</keyword>
<proteinExistence type="predicted"/>